<dbReference type="RefSeq" id="WP_143914241.1">
    <property type="nucleotide sequence ID" value="NZ_VLNT01000014.1"/>
</dbReference>
<dbReference type="PANTHER" id="PTHR31690:SF4">
    <property type="entry name" value="FUCOSE MUTAROTASE"/>
    <property type="match status" value="1"/>
</dbReference>
<evidence type="ECO:0000256" key="1">
    <source>
        <dbReference type="ARBA" id="ARBA00000223"/>
    </source>
</evidence>
<sequence>MLKGVNPLLGPELLYALARMGHGDELAVVDTNYPAYAAGAEVVRLDGVDSTEAIRAITSVMPLDQFLTSPLRYMIGTPGEDRRVVAQDAVETVAVAEGRQVGAAPIHRLDFYEVARSVRLVVATGETRPYGCFLLTKGVWPDLHPGD</sequence>
<dbReference type="Gene3D" id="3.40.1650.10">
    <property type="entry name" value="RbsD-like domain"/>
    <property type="match status" value="1"/>
</dbReference>
<dbReference type="InterPro" id="IPR007721">
    <property type="entry name" value="RbsD_FucU"/>
</dbReference>
<comment type="catalytic activity">
    <reaction evidence="3">
        <text>alpha-L-fucose = beta-L-fucose</text>
        <dbReference type="Rhea" id="RHEA:25580"/>
        <dbReference type="ChEBI" id="CHEBI:42548"/>
        <dbReference type="ChEBI" id="CHEBI:42589"/>
        <dbReference type="EC" id="5.1.3.29"/>
    </reaction>
</comment>
<dbReference type="GO" id="GO:0006004">
    <property type="term" value="P:fucose metabolic process"/>
    <property type="evidence" value="ECO:0007669"/>
    <property type="project" value="TreeGrafter"/>
</dbReference>
<evidence type="ECO:0000313" key="5">
    <source>
        <dbReference type="Proteomes" id="UP000316988"/>
    </source>
</evidence>
<name>A0A554RWA0_9ACTN</name>
<dbReference type="PANTHER" id="PTHR31690">
    <property type="entry name" value="FUCOSE MUTAROTASE"/>
    <property type="match status" value="1"/>
</dbReference>
<evidence type="ECO:0000256" key="2">
    <source>
        <dbReference type="ARBA" id="ARBA00023235"/>
    </source>
</evidence>
<dbReference type="Pfam" id="PF05025">
    <property type="entry name" value="RbsD_FucU"/>
    <property type="match status" value="1"/>
</dbReference>
<evidence type="ECO:0000313" key="4">
    <source>
        <dbReference type="EMBL" id="TSD58380.1"/>
    </source>
</evidence>
<proteinExistence type="predicted"/>
<keyword evidence="2" id="KW-0413">Isomerase</keyword>
<dbReference type="InterPro" id="IPR050443">
    <property type="entry name" value="RbsD/FucU_mutarotase"/>
</dbReference>
<accession>A0A554RWA0</accession>
<dbReference type="Proteomes" id="UP000316988">
    <property type="component" value="Unassembled WGS sequence"/>
</dbReference>
<dbReference type="GO" id="GO:0062193">
    <property type="term" value="F:D-ribose pyranase activity"/>
    <property type="evidence" value="ECO:0007669"/>
    <property type="project" value="UniProtKB-EC"/>
</dbReference>
<gene>
    <name evidence="4" type="ORF">FNM00_14365</name>
</gene>
<dbReference type="EMBL" id="VLNT01000014">
    <property type="protein sequence ID" value="TSD58380.1"/>
    <property type="molecule type" value="Genomic_DNA"/>
</dbReference>
<dbReference type="AlphaFoldDB" id="A0A554RWA0"/>
<dbReference type="GO" id="GO:0036373">
    <property type="term" value="F:L-fucose mutarotase activity"/>
    <property type="evidence" value="ECO:0007669"/>
    <property type="project" value="UniProtKB-EC"/>
</dbReference>
<dbReference type="SUPFAM" id="SSF102546">
    <property type="entry name" value="RbsD-like"/>
    <property type="match status" value="1"/>
</dbReference>
<organism evidence="4 5">
    <name type="scientific">Aeromicrobium piscarium</name>
    <dbReference type="NCBI Taxonomy" id="2590901"/>
    <lineage>
        <taxon>Bacteria</taxon>
        <taxon>Bacillati</taxon>
        <taxon>Actinomycetota</taxon>
        <taxon>Actinomycetes</taxon>
        <taxon>Propionibacteriales</taxon>
        <taxon>Nocardioidaceae</taxon>
        <taxon>Aeromicrobium</taxon>
    </lineage>
</organism>
<reference evidence="4 5" key="1">
    <citation type="submission" date="2019-07" db="EMBL/GenBank/DDBJ databases">
        <authorList>
            <person name="Zhao L.H."/>
        </authorList>
    </citation>
    <scope>NUCLEOTIDE SEQUENCE [LARGE SCALE GENOMIC DNA]</scope>
    <source>
        <strain evidence="4 5">Co35</strain>
    </source>
</reference>
<comment type="caution">
    <text evidence="4">The sequence shown here is derived from an EMBL/GenBank/DDBJ whole genome shotgun (WGS) entry which is preliminary data.</text>
</comment>
<dbReference type="GO" id="GO:0042806">
    <property type="term" value="F:fucose binding"/>
    <property type="evidence" value="ECO:0007669"/>
    <property type="project" value="TreeGrafter"/>
</dbReference>
<protein>
    <submittedName>
        <fullName evidence="4">Fucose-binding protein</fullName>
    </submittedName>
</protein>
<comment type="catalytic activity">
    <reaction evidence="1">
        <text>beta-D-ribopyranose = beta-D-ribofuranose</text>
        <dbReference type="Rhea" id="RHEA:25432"/>
        <dbReference type="ChEBI" id="CHEBI:27476"/>
        <dbReference type="ChEBI" id="CHEBI:47002"/>
        <dbReference type="EC" id="5.4.99.62"/>
    </reaction>
</comment>
<evidence type="ECO:0000256" key="3">
    <source>
        <dbReference type="ARBA" id="ARBA00036324"/>
    </source>
</evidence>
<dbReference type="OrthoDB" id="9805009at2"/>
<keyword evidence="5" id="KW-1185">Reference proteome</keyword>
<dbReference type="InterPro" id="IPR023750">
    <property type="entry name" value="RbsD-like_sf"/>
</dbReference>